<evidence type="ECO:0000313" key="2">
    <source>
        <dbReference type="EMBL" id="KAJ4769346.1"/>
    </source>
</evidence>
<name>A0AAV8DSX1_9POAL</name>
<protein>
    <submittedName>
        <fullName evidence="2">FBD-associated F-box protein</fullName>
    </submittedName>
</protein>
<dbReference type="PANTHER" id="PTHR34223:SF51">
    <property type="entry name" value="OS06G0556300 PROTEIN"/>
    <property type="match status" value="1"/>
</dbReference>
<dbReference type="InterPro" id="IPR053197">
    <property type="entry name" value="F-box_SCFL_complex_component"/>
</dbReference>
<dbReference type="InterPro" id="IPR001810">
    <property type="entry name" value="F-box_dom"/>
</dbReference>
<evidence type="ECO:0000259" key="1">
    <source>
        <dbReference type="PROSITE" id="PS50181"/>
    </source>
</evidence>
<dbReference type="PROSITE" id="PS50181">
    <property type="entry name" value="FBOX"/>
    <property type="match status" value="1"/>
</dbReference>
<dbReference type="InterPro" id="IPR055357">
    <property type="entry name" value="LRR_At1g61320_AtMIF1"/>
</dbReference>
<dbReference type="InterPro" id="IPR036047">
    <property type="entry name" value="F-box-like_dom_sf"/>
</dbReference>
<feature type="domain" description="F-box" evidence="1">
    <location>
        <begin position="6"/>
        <end position="53"/>
    </location>
</feature>
<dbReference type="Gene3D" id="1.20.1280.50">
    <property type="match status" value="1"/>
</dbReference>
<accession>A0AAV8DSX1</accession>
<dbReference type="AlphaFoldDB" id="A0AAV8DSX1"/>
<dbReference type="Proteomes" id="UP001140206">
    <property type="component" value="Chromosome 3"/>
</dbReference>
<dbReference type="PANTHER" id="PTHR34223">
    <property type="entry name" value="OS11G0201299 PROTEIN"/>
    <property type="match status" value="1"/>
</dbReference>
<reference evidence="2" key="1">
    <citation type="submission" date="2022-08" db="EMBL/GenBank/DDBJ databases">
        <authorList>
            <person name="Marques A."/>
        </authorList>
    </citation>
    <scope>NUCLEOTIDE SEQUENCE</scope>
    <source>
        <strain evidence="2">RhyPub2mFocal</strain>
        <tissue evidence="2">Leaves</tissue>
    </source>
</reference>
<dbReference type="SUPFAM" id="SSF52047">
    <property type="entry name" value="RNI-like"/>
    <property type="match status" value="1"/>
</dbReference>
<comment type="caution">
    <text evidence="2">The sequence shown here is derived from an EMBL/GenBank/DDBJ whole genome shotgun (WGS) entry which is preliminary data.</text>
</comment>
<dbReference type="Pfam" id="PF23622">
    <property type="entry name" value="LRR_At1g61320_AtMIF1"/>
    <property type="match status" value="1"/>
</dbReference>
<dbReference type="Pfam" id="PF00646">
    <property type="entry name" value="F-box"/>
    <property type="match status" value="1"/>
</dbReference>
<evidence type="ECO:0000313" key="3">
    <source>
        <dbReference type="Proteomes" id="UP001140206"/>
    </source>
</evidence>
<dbReference type="SUPFAM" id="SSF81383">
    <property type="entry name" value="F-box domain"/>
    <property type="match status" value="1"/>
</dbReference>
<dbReference type="InterPro" id="IPR032675">
    <property type="entry name" value="LRR_dom_sf"/>
</dbReference>
<organism evidence="2 3">
    <name type="scientific">Rhynchospora pubera</name>
    <dbReference type="NCBI Taxonomy" id="906938"/>
    <lineage>
        <taxon>Eukaryota</taxon>
        <taxon>Viridiplantae</taxon>
        <taxon>Streptophyta</taxon>
        <taxon>Embryophyta</taxon>
        <taxon>Tracheophyta</taxon>
        <taxon>Spermatophyta</taxon>
        <taxon>Magnoliopsida</taxon>
        <taxon>Liliopsida</taxon>
        <taxon>Poales</taxon>
        <taxon>Cyperaceae</taxon>
        <taxon>Cyperoideae</taxon>
        <taxon>Rhynchosporeae</taxon>
        <taxon>Rhynchospora</taxon>
    </lineage>
</organism>
<gene>
    <name evidence="2" type="ORF">LUZ62_053603</name>
</gene>
<sequence>MTANIVDRFSDLPDDVLKHIISLLSERELMRLSILSTRWRKVCSPLPCLYLDLREYESRLTKLEVSADKDNFVRKILSPCETLHLYMFRLISDDSHWQQYVASSITESVVMKFSPRIVSIDVPSCYSHEVSISSIFSCKFLEELYLTFSDCKHRPRKHYIVQMPRVKALFSLRKLHLKNATFYYGTICRILSRCPEIEDLSLKSCCIKESWILHEKLKFLSLDDCSIGDPYDKSKLSICAPSLASLKFASSPDRTVLMNFPFLSYARVDVRKEYCYDNIFNSLSGIQHLELCSSNLKAVLDKQLSKLPRFANLKSLSLNGWCMACHLGPVVWFLGNSTNLEKLTLCLNRQHCLVKNKTKENIFVRDHPDPRQTEVIQCKMLKKVELRLSISYKKCNGPTISFFKKVKGLENAQFVIC</sequence>
<proteinExistence type="predicted"/>
<keyword evidence="3" id="KW-1185">Reference proteome</keyword>
<dbReference type="EMBL" id="JAMFTS010000003">
    <property type="protein sequence ID" value="KAJ4769346.1"/>
    <property type="molecule type" value="Genomic_DNA"/>
</dbReference>
<dbReference type="Gene3D" id="3.80.10.10">
    <property type="entry name" value="Ribonuclease Inhibitor"/>
    <property type="match status" value="1"/>
</dbReference>